<evidence type="ECO:0000313" key="1">
    <source>
        <dbReference type="EMBL" id="MCF2501038.1"/>
    </source>
</evidence>
<proteinExistence type="predicted"/>
<dbReference type="AlphaFoldDB" id="A0A9X1TW36"/>
<dbReference type="RefSeq" id="WP_235179311.1">
    <property type="nucleotide sequence ID" value="NZ_JAKFFV010000014.1"/>
</dbReference>
<accession>A0A9X1TW36</accession>
<gene>
    <name evidence="1" type="ORF">L0661_22135</name>
</gene>
<name>A0A9X1TW36_9BACT</name>
<dbReference type="EMBL" id="JAKFFV010000014">
    <property type="protein sequence ID" value="MCF2501038.1"/>
    <property type="molecule type" value="Genomic_DNA"/>
</dbReference>
<protein>
    <submittedName>
        <fullName evidence="1">Virulence RhuM family protein</fullName>
    </submittedName>
</protein>
<dbReference type="InterPro" id="IPR011204">
    <property type="entry name" value="Virulence_RhuM-like"/>
</dbReference>
<dbReference type="Pfam" id="PF13310">
    <property type="entry name" value="Virulence_RhuM"/>
    <property type="match status" value="1"/>
</dbReference>
<organism evidence="1 2">
    <name type="scientific">Dyadobacter chenhuakuii</name>
    <dbReference type="NCBI Taxonomy" id="2909339"/>
    <lineage>
        <taxon>Bacteria</taxon>
        <taxon>Pseudomonadati</taxon>
        <taxon>Bacteroidota</taxon>
        <taxon>Cytophagia</taxon>
        <taxon>Cytophagales</taxon>
        <taxon>Spirosomataceae</taxon>
        <taxon>Dyadobacter</taxon>
    </lineage>
</organism>
<reference evidence="1" key="1">
    <citation type="submission" date="2022-01" db="EMBL/GenBank/DDBJ databases">
        <title>Novel species in genus Dyadobacter.</title>
        <authorList>
            <person name="Ma C."/>
        </authorList>
    </citation>
    <scope>NUCLEOTIDE SEQUENCE</scope>
    <source>
        <strain evidence="1">CY357</strain>
    </source>
</reference>
<dbReference type="PANTHER" id="PTHR35810:SF1">
    <property type="entry name" value="CYTOPLASMIC PROTEIN"/>
    <property type="match status" value="1"/>
</dbReference>
<dbReference type="PANTHER" id="PTHR35810">
    <property type="entry name" value="CYTOPLASMIC PROTEIN-RELATED"/>
    <property type="match status" value="1"/>
</dbReference>
<dbReference type="Proteomes" id="UP001139411">
    <property type="component" value="Unassembled WGS sequence"/>
</dbReference>
<sequence length="361" mass="41882">MENKGQLLIYRTPNGSTEIEVALENETVWLTQKQMAELFQKDPNTIGVHISNIYKEGELEEVGTTSKSEVVQKEGNRYVKREVNIYNLDVIISVGYRVNSLQGTHFRVWATKQLREYMVKGFILDDARLKGEPVNYFEELQERVRSIRTSEKNFWQKIKDIFAFGSMDYDKDSEIARTFFASVQNMFHYAIHGHTASELIKERADAYKDHMGLFSWSGQEITKKDVLVAKNYLSELELKRLNLLADQFLSFAELQSIEKRPMYMATWVSKLIQFLNLNDKPILRNSGKVSAEVGKQIALKEFERFEKSIQEEASKLSKYLKKNSHDVAFEDVVKVEVKESNFNRQLKGLMAVPPPKKEPKK</sequence>
<comment type="caution">
    <text evidence="1">The sequence shown here is derived from an EMBL/GenBank/DDBJ whole genome shotgun (WGS) entry which is preliminary data.</text>
</comment>
<dbReference type="PIRSF" id="PIRSF015268">
    <property type="entry name" value="Virulence_RhuM"/>
    <property type="match status" value="1"/>
</dbReference>
<evidence type="ECO:0000313" key="2">
    <source>
        <dbReference type="Proteomes" id="UP001139411"/>
    </source>
</evidence>